<reference evidence="2" key="2">
    <citation type="journal article" date="2017" name="J Genomics">
        <title>Genomic characterization of eight Ensifer strains isolated from pristine caves and a whole genome phylogeny of Ensifer (Sinorhizobium).</title>
        <authorList>
            <person name="Kumar H."/>
            <person name="Gan H."/>
            <person name="Tan M."/>
            <person name="Eng W."/>
            <person name="Barton H."/>
            <person name="Hudson A."/>
            <person name="Savka M."/>
        </authorList>
    </citation>
    <scope>NUCLEOTIDE SEQUENCE</scope>
    <source>
        <strain evidence="2">SD006</strain>
    </source>
</reference>
<name>A0A0L8BED5_ENSAD</name>
<feature type="signal peptide" evidence="1">
    <location>
        <begin position="1"/>
        <end position="25"/>
    </location>
</feature>
<proteinExistence type="predicted"/>
<dbReference type="RefSeq" id="WP_053252958.1">
    <property type="nucleotide sequence ID" value="NZ_LGAP01000044.1"/>
</dbReference>
<evidence type="ECO:0000313" key="2">
    <source>
        <dbReference type="EMBL" id="KOF12978.1"/>
    </source>
</evidence>
<reference evidence="2" key="1">
    <citation type="submission" date="2015-07" db="EMBL/GenBank/DDBJ databases">
        <authorList>
            <person name="Eng W.W.H."/>
            <person name="Gan H.M."/>
            <person name="Barton H.A."/>
            <person name="Savka M.A."/>
        </authorList>
    </citation>
    <scope>NUCLEOTIDE SEQUENCE</scope>
    <source>
        <strain evidence="2">SD006</strain>
    </source>
</reference>
<keyword evidence="1" id="KW-0732">Signal</keyword>
<dbReference type="PATRIC" id="fig|106592.7.peg.5999"/>
<dbReference type="AlphaFoldDB" id="A0A0L8BED5"/>
<organism evidence="2">
    <name type="scientific">Ensifer adhaerens</name>
    <name type="common">Sinorhizobium morelense</name>
    <dbReference type="NCBI Taxonomy" id="106592"/>
    <lineage>
        <taxon>Bacteria</taxon>
        <taxon>Pseudomonadati</taxon>
        <taxon>Pseudomonadota</taxon>
        <taxon>Alphaproteobacteria</taxon>
        <taxon>Hyphomicrobiales</taxon>
        <taxon>Rhizobiaceae</taxon>
        <taxon>Sinorhizobium/Ensifer group</taxon>
        <taxon>Ensifer</taxon>
    </lineage>
</organism>
<dbReference type="EMBL" id="LGAP01000044">
    <property type="protein sequence ID" value="KOF12978.1"/>
    <property type="molecule type" value="Genomic_DNA"/>
</dbReference>
<accession>A0A0L8BED5</accession>
<protein>
    <submittedName>
        <fullName evidence="2">Uncharacterized protein</fullName>
    </submittedName>
</protein>
<evidence type="ECO:0000256" key="1">
    <source>
        <dbReference type="SAM" id="SignalP"/>
    </source>
</evidence>
<feature type="chain" id="PRO_5005581102" evidence="1">
    <location>
        <begin position="26"/>
        <end position="184"/>
    </location>
</feature>
<comment type="caution">
    <text evidence="2">The sequence shown here is derived from an EMBL/GenBank/DDBJ whole genome shotgun (WGS) entry which is preliminary data.</text>
</comment>
<gene>
    <name evidence="2" type="ORF">AC244_32625</name>
</gene>
<dbReference type="Proteomes" id="UP000037425">
    <property type="component" value="Unassembled WGS sequence"/>
</dbReference>
<sequence length="184" mass="19721">MNMDKTVMTLVFAATLLGAVSNGEAADAEASGLANVKQFTLEHNHQLVVQAELLEVAVAESLERVAIILAEMKVLIERKGEAATMLLLANEAQVLIADAYGKNLTDGGYEAALSLLPEILDEILLVVESGDWEGGGAQTAGSICAFRPGYRTTSYAARARPCFEDGGRFLGGQRLSTRTWEPHR</sequence>